<reference evidence="3 4" key="1">
    <citation type="submission" date="2018-12" db="EMBL/GenBank/DDBJ databases">
        <title>Complete genome sequence of Haloplanus rallus MBLA0036.</title>
        <authorList>
            <person name="Nam Y.-d."/>
            <person name="Kang J."/>
            <person name="Chung W.-H."/>
            <person name="Park Y.S."/>
        </authorList>
    </citation>
    <scope>NUCLEOTIDE SEQUENCE [LARGE SCALE GENOMIC DNA]</scope>
    <source>
        <strain evidence="3 4">MBLA0036</strain>
    </source>
</reference>
<organism evidence="3 4">
    <name type="scientific">Haloplanus rallus</name>
    <dbReference type="NCBI Taxonomy" id="1816183"/>
    <lineage>
        <taxon>Archaea</taxon>
        <taxon>Methanobacteriati</taxon>
        <taxon>Methanobacteriota</taxon>
        <taxon>Stenosarchaea group</taxon>
        <taxon>Halobacteria</taxon>
        <taxon>Halobacteriales</taxon>
        <taxon>Haloferacaceae</taxon>
        <taxon>Haloplanus</taxon>
    </lineage>
</organism>
<gene>
    <name evidence="3" type="ORF">EI982_13925</name>
</gene>
<dbReference type="KEGG" id="hra:EI982_13925"/>
<keyword evidence="4" id="KW-1185">Reference proteome</keyword>
<dbReference type="RefSeq" id="WP_157690262.1">
    <property type="nucleotide sequence ID" value="NZ_CP034345.1"/>
</dbReference>
<dbReference type="EMBL" id="CP034345">
    <property type="protein sequence ID" value="QGX95803.1"/>
    <property type="molecule type" value="Genomic_DNA"/>
</dbReference>
<keyword evidence="2" id="KW-1133">Transmembrane helix</keyword>
<keyword evidence="2" id="KW-0812">Transmembrane</keyword>
<sequence length="206" mass="20975">MSGERGPSAPAGTGTDGDAGSDGGSDGDADADEAGVLGSWSRTEMVFAVLLVVAVAGTAALFVAPGGDTTTADTDDGGAAAVTVTATPTPSSTGSTSPNVTMRVRSVESCGSRCRTVTIGLSNEGTDTARDVRVATRITTGDRLVWEGSSDVGRLDAGETVTRTRTVRVGYADAVRIKANDGRIRIETTVRTANATRTFTERRTVA</sequence>
<keyword evidence="2" id="KW-0472">Membrane</keyword>
<evidence type="ECO:0000256" key="1">
    <source>
        <dbReference type="SAM" id="MobiDB-lite"/>
    </source>
</evidence>
<protein>
    <submittedName>
        <fullName evidence="3">Uncharacterized protein</fullName>
    </submittedName>
</protein>
<accession>A0A6B9FH29</accession>
<proteinExistence type="predicted"/>
<dbReference type="AlphaFoldDB" id="A0A6B9FH29"/>
<feature type="region of interest" description="Disordered" evidence="1">
    <location>
        <begin position="1"/>
        <end position="34"/>
    </location>
</feature>
<feature type="compositionally biased region" description="Gly residues" evidence="1">
    <location>
        <begin position="14"/>
        <end position="24"/>
    </location>
</feature>
<dbReference type="GeneID" id="99243500"/>
<dbReference type="OrthoDB" id="205469at2157"/>
<evidence type="ECO:0000313" key="4">
    <source>
        <dbReference type="Proteomes" id="UP000428325"/>
    </source>
</evidence>
<name>A0A6B9FH29_9EURY</name>
<dbReference type="Proteomes" id="UP000428325">
    <property type="component" value="Chromosome"/>
</dbReference>
<evidence type="ECO:0000313" key="3">
    <source>
        <dbReference type="EMBL" id="QGX95803.1"/>
    </source>
</evidence>
<evidence type="ECO:0000256" key="2">
    <source>
        <dbReference type="SAM" id="Phobius"/>
    </source>
</evidence>
<feature type="transmembrane region" description="Helical" evidence="2">
    <location>
        <begin position="45"/>
        <end position="64"/>
    </location>
</feature>